<feature type="transmembrane region" description="Helical" evidence="8">
    <location>
        <begin position="118"/>
        <end position="138"/>
    </location>
</feature>
<feature type="transmembrane region" description="Helical" evidence="8">
    <location>
        <begin position="347"/>
        <end position="369"/>
    </location>
</feature>
<feature type="transmembrane region" description="Helical" evidence="8">
    <location>
        <begin position="375"/>
        <end position="396"/>
    </location>
</feature>
<dbReference type="GO" id="GO:0005886">
    <property type="term" value="C:plasma membrane"/>
    <property type="evidence" value="ECO:0007669"/>
    <property type="project" value="UniProtKB-SubCell"/>
</dbReference>
<feature type="transmembrane region" description="Helical" evidence="8">
    <location>
        <begin position="478"/>
        <end position="501"/>
    </location>
</feature>
<feature type="transmembrane region" description="Helical" evidence="8">
    <location>
        <begin position="12"/>
        <end position="36"/>
    </location>
</feature>
<dbReference type="PANTHER" id="PTHR43357:SF3">
    <property type="entry name" value="FE(3+)-TRANSPORT SYSTEM PERMEASE PROTEIN FBPB 2"/>
    <property type="match status" value="1"/>
</dbReference>
<evidence type="ECO:0000259" key="9">
    <source>
        <dbReference type="PROSITE" id="PS50928"/>
    </source>
</evidence>
<dbReference type="InterPro" id="IPR000515">
    <property type="entry name" value="MetI-like"/>
</dbReference>
<evidence type="ECO:0000256" key="7">
    <source>
        <dbReference type="ARBA" id="ARBA00023136"/>
    </source>
</evidence>
<dbReference type="SUPFAM" id="SSF161098">
    <property type="entry name" value="MetI-like"/>
    <property type="match status" value="2"/>
</dbReference>
<feature type="transmembrane region" description="Helical" evidence="8">
    <location>
        <begin position="267"/>
        <end position="293"/>
    </location>
</feature>
<keyword evidence="6 8" id="KW-1133">Transmembrane helix</keyword>
<comment type="subcellular location">
    <subcellularLocation>
        <location evidence="1">Cell inner membrane</location>
        <topology evidence="1">Multi-pass membrane protein</topology>
    </subcellularLocation>
    <subcellularLocation>
        <location evidence="8">Cell membrane</location>
        <topology evidence="8">Multi-pass membrane protein</topology>
    </subcellularLocation>
</comment>
<accession>A0A150HE47</accession>
<feature type="transmembrane region" description="Helical" evidence="8">
    <location>
        <begin position="176"/>
        <end position="196"/>
    </location>
</feature>
<evidence type="ECO:0000256" key="4">
    <source>
        <dbReference type="ARBA" id="ARBA00022519"/>
    </source>
</evidence>
<comment type="similarity">
    <text evidence="8">Belongs to the binding-protein-dependent transport system permease family.</text>
</comment>
<feature type="transmembrane region" description="Helical" evidence="8">
    <location>
        <begin position="313"/>
        <end position="335"/>
    </location>
</feature>
<keyword evidence="7 8" id="KW-0472">Membrane</keyword>
<dbReference type="CDD" id="cd06261">
    <property type="entry name" value="TM_PBP2"/>
    <property type="match status" value="2"/>
</dbReference>
<dbReference type="Pfam" id="PF00528">
    <property type="entry name" value="BPD_transp_1"/>
    <property type="match status" value="1"/>
</dbReference>
<feature type="transmembrane region" description="Helical" evidence="8">
    <location>
        <begin position="436"/>
        <end position="458"/>
    </location>
</feature>
<organism evidence="10 11">
    <name type="scientific">Microbacterium laevaniformans</name>
    <dbReference type="NCBI Taxonomy" id="36807"/>
    <lineage>
        <taxon>Bacteria</taxon>
        <taxon>Bacillati</taxon>
        <taxon>Actinomycetota</taxon>
        <taxon>Actinomycetes</taxon>
        <taxon>Micrococcales</taxon>
        <taxon>Microbacteriaceae</taxon>
        <taxon>Microbacterium</taxon>
    </lineage>
</organism>
<dbReference type="AlphaFoldDB" id="A0A150HE47"/>
<gene>
    <name evidence="10" type="primary">cysW_2</name>
    <name evidence="10" type="ORF">Mlaev_01448</name>
</gene>
<evidence type="ECO:0000256" key="1">
    <source>
        <dbReference type="ARBA" id="ARBA00004429"/>
    </source>
</evidence>
<protein>
    <submittedName>
        <fullName evidence="10">Sulfate transport system permease protein CysW</fullName>
    </submittedName>
</protein>
<evidence type="ECO:0000256" key="2">
    <source>
        <dbReference type="ARBA" id="ARBA00022448"/>
    </source>
</evidence>
<dbReference type="PANTHER" id="PTHR43357">
    <property type="entry name" value="INNER MEMBRANE ABC TRANSPORTER PERMEASE PROTEIN YDCV"/>
    <property type="match status" value="1"/>
</dbReference>
<keyword evidence="4" id="KW-0997">Cell inner membrane</keyword>
<evidence type="ECO:0000256" key="8">
    <source>
        <dbReference type="RuleBase" id="RU363032"/>
    </source>
</evidence>
<reference evidence="10 11" key="1">
    <citation type="submission" date="2016-01" db="EMBL/GenBank/DDBJ databases">
        <title>Draft genome sequences of Microbacterium laevaniformans LCDC 91-0039 and the type strain of Microbacterium hominis LCDC 84-209.</title>
        <authorList>
            <person name="Bernier A.-M."/>
            <person name="Bernard K."/>
        </authorList>
    </citation>
    <scope>NUCLEOTIDE SEQUENCE [LARGE SCALE GENOMIC DNA]</scope>
    <source>
        <strain evidence="10 11">LCDC 91-0039</strain>
    </source>
</reference>
<comment type="caution">
    <text evidence="10">The sequence shown here is derived from an EMBL/GenBank/DDBJ whole genome shotgun (WGS) entry which is preliminary data.</text>
</comment>
<evidence type="ECO:0000313" key="10">
    <source>
        <dbReference type="EMBL" id="KXZ60371.1"/>
    </source>
</evidence>
<keyword evidence="5 8" id="KW-0812">Transmembrane</keyword>
<dbReference type="InterPro" id="IPR035906">
    <property type="entry name" value="MetI-like_sf"/>
</dbReference>
<evidence type="ECO:0000256" key="3">
    <source>
        <dbReference type="ARBA" id="ARBA00022475"/>
    </source>
</evidence>
<sequence length="509" mass="52912">MQRHRVLTTPVPLLALAVIAAALLLVPVGFVVWVAISEGWSQLSTQVFRPRVGELLANTLGLLVLAAPLCVAVGVGAAWAVERTALPGRKIWAIALASPLAMPAFVGGYGWISAVPSLQGLGGGVLIAVGAYYPLVYLPALATLRRLDPALEESARSLGLSPLATFWRVVLPQLRVAILGGGLVVALHLLAEYGAFALLRFDTFTTAIVSQFQSSFAGPAANALGVVLAALCLVLLVGEASARGRLRYARIGRGAARPAVPYRLGRAAIPVTAALSGILILAVGIPGASLLRWALRPEGWQSIHLLPALTQTLLLSGGGALAATVVALPCAWLSVRHPSRLARGIEGAMYLASSLPTIIVALALVTVTLRVVPGLYQTPATVIAAYVIVFLPRALVSLRSGLAQVPPRLEEAAQTLGRTRFAATVEVTAPLMASSFGAALALVGLGCANELTATLLLAPSGTRTLATQFWSETSNADFVAGAPYAIMLIVLSVPSVALLLADARRRSDR</sequence>
<dbReference type="Proteomes" id="UP000075357">
    <property type="component" value="Unassembled WGS sequence"/>
</dbReference>
<keyword evidence="11" id="KW-1185">Reference proteome</keyword>
<feature type="domain" description="ABC transmembrane type-1" evidence="9">
    <location>
        <begin position="56"/>
        <end position="237"/>
    </location>
</feature>
<name>A0A150HE47_9MICO</name>
<feature type="domain" description="ABC transmembrane type-1" evidence="9">
    <location>
        <begin position="309"/>
        <end position="501"/>
    </location>
</feature>
<dbReference type="GO" id="GO:0055085">
    <property type="term" value="P:transmembrane transport"/>
    <property type="evidence" value="ECO:0007669"/>
    <property type="project" value="InterPro"/>
</dbReference>
<feature type="transmembrane region" description="Helical" evidence="8">
    <location>
        <begin position="216"/>
        <end position="237"/>
    </location>
</feature>
<proteinExistence type="inferred from homology"/>
<dbReference type="PATRIC" id="fig|36807.3.peg.1472"/>
<dbReference type="EMBL" id="LRAD01000032">
    <property type="protein sequence ID" value="KXZ60371.1"/>
    <property type="molecule type" value="Genomic_DNA"/>
</dbReference>
<keyword evidence="2 8" id="KW-0813">Transport</keyword>
<feature type="transmembrane region" description="Helical" evidence="8">
    <location>
        <begin position="91"/>
        <end position="112"/>
    </location>
</feature>
<dbReference type="RefSeq" id="WP_082784285.1">
    <property type="nucleotide sequence ID" value="NZ_JAFBCE010000001.1"/>
</dbReference>
<feature type="transmembrane region" description="Helical" evidence="8">
    <location>
        <begin position="56"/>
        <end position="79"/>
    </location>
</feature>
<keyword evidence="3" id="KW-1003">Cell membrane</keyword>
<dbReference type="STRING" id="36807.Mlaev_01448"/>
<evidence type="ECO:0000256" key="6">
    <source>
        <dbReference type="ARBA" id="ARBA00022989"/>
    </source>
</evidence>
<dbReference type="PROSITE" id="PS50928">
    <property type="entry name" value="ABC_TM1"/>
    <property type="match status" value="2"/>
</dbReference>
<evidence type="ECO:0000256" key="5">
    <source>
        <dbReference type="ARBA" id="ARBA00022692"/>
    </source>
</evidence>
<evidence type="ECO:0000313" key="11">
    <source>
        <dbReference type="Proteomes" id="UP000075357"/>
    </source>
</evidence>
<dbReference type="Gene3D" id="1.10.3720.10">
    <property type="entry name" value="MetI-like"/>
    <property type="match status" value="2"/>
</dbReference>